<feature type="domain" description="Enoyl reductase (ER)" evidence="3">
    <location>
        <begin position="10"/>
        <end position="321"/>
    </location>
</feature>
<dbReference type="GO" id="GO:0003960">
    <property type="term" value="F:quinone reductase (NADPH) activity"/>
    <property type="evidence" value="ECO:0007669"/>
    <property type="project" value="TreeGrafter"/>
</dbReference>
<evidence type="ECO:0000256" key="2">
    <source>
        <dbReference type="ARBA" id="ARBA00023002"/>
    </source>
</evidence>
<dbReference type="RefSeq" id="WP_007906822.1">
    <property type="nucleotide sequence ID" value="NZ_ADVG01000001.1"/>
</dbReference>
<proteinExistence type="predicted"/>
<dbReference type="SUPFAM" id="SSF51735">
    <property type="entry name" value="NAD(P)-binding Rossmann-fold domains"/>
    <property type="match status" value="1"/>
</dbReference>
<dbReference type="OrthoDB" id="9792162at2"/>
<keyword evidence="5" id="KW-1185">Reference proteome</keyword>
<dbReference type="GO" id="GO:0070402">
    <property type="term" value="F:NADPH binding"/>
    <property type="evidence" value="ECO:0007669"/>
    <property type="project" value="TreeGrafter"/>
</dbReference>
<dbReference type="InterPro" id="IPR013149">
    <property type="entry name" value="ADH-like_C"/>
</dbReference>
<dbReference type="InterPro" id="IPR002364">
    <property type="entry name" value="Quin_OxRdtase/zeta-crystal_CS"/>
</dbReference>
<organism evidence="4 5">
    <name type="scientific">Ktedonobacter racemifer DSM 44963</name>
    <dbReference type="NCBI Taxonomy" id="485913"/>
    <lineage>
        <taxon>Bacteria</taxon>
        <taxon>Bacillati</taxon>
        <taxon>Chloroflexota</taxon>
        <taxon>Ktedonobacteria</taxon>
        <taxon>Ktedonobacterales</taxon>
        <taxon>Ktedonobacteraceae</taxon>
        <taxon>Ktedonobacter</taxon>
    </lineage>
</organism>
<dbReference type="InterPro" id="IPR020843">
    <property type="entry name" value="ER"/>
</dbReference>
<reference evidence="4 5" key="1">
    <citation type="journal article" date="2011" name="Stand. Genomic Sci.">
        <title>Non-contiguous finished genome sequence and contextual data of the filamentous soil bacterium Ktedonobacter racemifer type strain (SOSP1-21).</title>
        <authorList>
            <person name="Chang Y.J."/>
            <person name="Land M."/>
            <person name="Hauser L."/>
            <person name="Chertkov O."/>
            <person name="Del Rio T.G."/>
            <person name="Nolan M."/>
            <person name="Copeland A."/>
            <person name="Tice H."/>
            <person name="Cheng J.F."/>
            <person name="Lucas S."/>
            <person name="Han C."/>
            <person name="Goodwin L."/>
            <person name="Pitluck S."/>
            <person name="Ivanova N."/>
            <person name="Ovchinikova G."/>
            <person name="Pati A."/>
            <person name="Chen A."/>
            <person name="Palaniappan K."/>
            <person name="Mavromatis K."/>
            <person name="Liolios K."/>
            <person name="Brettin T."/>
            <person name="Fiebig A."/>
            <person name="Rohde M."/>
            <person name="Abt B."/>
            <person name="Goker M."/>
            <person name="Detter J.C."/>
            <person name="Woyke T."/>
            <person name="Bristow J."/>
            <person name="Eisen J.A."/>
            <person name="Markowitz V."/>
            <person name="Hugenholtz P."/>
            <person name="Kyrpides N.C."/>
            <person name="Klenk H.P."/>
            <person name="Lapidus A."/>
        </authorList>
    </citation>
    <scope>NUCLEOTIDE SEQUENCE [LARGE SCALE GENOMIC DNA]</scope>
    <source>
        <strain evidence="5">DSM 44963</strain>
    </source>
</reference>
<evidence type="ECO:0000256" key="1">
    <source>
        <dbReference type="ARBA" id="ARBA00022857"/>
    </source>
</evidence>
<dbReference type="AlphaFoldDB" id="D6TBV9"/>
<dbReference type="NCBIfam" id="TIGR02824">
    <property type="entry name" value="quinone_pig3"/>
    <property type="match status" value="1"/>
</dbReference>
<protein>
    <submittedName>
        <fullName evidence="4">Alcohol dehydrogenase zinc-binding domain protein</fullName>
    </submittedName>
</protein>
<dbReference type="PANTHER" id="PTHR48106:SF13">
    <property type="entry name" value="QUINONE OXIDOREDUCTASE-RELATED"/>
    <property type="match status" value="1"/>
</dbReference>
<dbReference type="InterPro" id="IPR011032">
    <property type="entry name" value="GroES-like_sf"/>
</dbReference>
<gene>
    <name evidence="4" type="ORF">Krac_11478</name>
</gene>
<dbReference type="SUPFAM" id="SSF50129">
    <property type="entry name" value="GroES-like"/>
    <property type="match status" value="1"/>
</dbReference>
<name>D6TBV9_KTERA</name>
<dbReference type="InterPro" id="IPR013154">
    <property type="entry name" value="ADH-like_N"/>
</dbReference>
<dbReference type="Pfam" id="PF00107">
    <property type="entry name" value="ADH_zinc_N"/>
    <property type="match status" value="1"/>
</dbReference>
<evidence type="ECO:0000313" key="5">
    <source>
        <dbReference type="Proteomes" id="UP000004508"/>
    </source>
</evidence>
<dbReference type="GO" id="GO:0008270">
    <property type="term" value="F:zinc ion binding"/>
    <property type="evidence" value="ECO:0007669"/>
    <property type="project" value="InterPro"/>
</dbReference>
<dbReference type="EMBL" id="ADVG01000001">
    <property type="protein sequence ID" value="EFH89891.1"/>
    <property type="molecule type" value="Genomic_DNA"/>
</dbReference>
<dbReference type="PROSITE" id="PS01162">
    <property type="entry name" value="QOR_ZETA_CRYSTAL"/>
    <property type="match status" value="1"/>
</dbReference>
<dbReference type="InParanoid" id="D6TBV9"/>
<comment type="caution">
    <text evidence="4">The sequence shown here is derived from an EMBL/GenBank/DDBJ whole genome shotgun (WGS) entry which is preliminary data.</text>
</comment>
<dbReference type="Gene3D" id="3.40.50.720">
    <property type="entry name" value="NAD(P)-binding Rossmann-like Domain"/>
    <property type="match status" value="1"/>
</dbReference>
<accession>D6TBV9</accession>
<dbReference type="SMART" id="SM00829">
    <property type="entry name" value="PKS_ER"/>
    <property type="match status" value="1"/>
</dbReference>
<dbReference type="CDD" id="cd08241">
    <property type="entry name" value="QOR1"/>
    <property type="match status" value="1"/>
</dbReference>
<keyword evidence="2" id="KW-0560">Oxidoreductase</keyword>
<dbReference type="InterPro" id="IPR014189">
    <property type="entry name" value="Quinone_OxRdtase_PIG3"/>
</dbReference>
<dbReference type="GO" id="GO:0005829">
    <property type="term" value="C:cytosol"/>
    <property type="evidence" value="ECO:0007669"/>
    <property type="project" value="TreeGrafter"/>
</dbReference>
<dbReference type="Proteomes" id="UP000004508">
    <property type="component" value="Unassembled WGS sequence"/>
</dbReference>
<sequence>MKAIRIHETGGPEVMHLEEVEQPTPQAGEVLIQVAAAGINYADLSQRKGTYLTRTHVPTTLGFEVAGTVVALGPGVTAPEVGTRVAAIANGGYAEYTTAAASAVLPIPPGLDFRHAAAFPVQGITAYQLLHESGRLAQGESVLVHAAAGGVGTLAVQLAKFMGAGTVLGTASNASKLDLARRLGADVAINYTEENWAEQVQEVTDGKGADIILEMVGGRITEQSLRCLAPYGRLVVFGAASGERASFSSVQLMYKNQSVIGYWLTAWMQRPDRIAHAVSELMKYLATGKLEIVVGQTFPLTEAAAAHQAIAARHTTGKVVLLV</sequence>
<dbReference type="STRING" id="485913.Krac_11478"/>
<keyword evidence="1" id="KW-0521">NADP</keyword>
<dbReference type="Pfam" id="PF08240">
    <property type="entry name" value="ADH_N"/>
    <property type="match status" value="1"/>
</dbReference>
<dbReference type="eggNOG" id="COG0604">
    <property type="taxonomic scope" value="Bacteria"/>
</dbReference>
<dbReference type="GO" id="GO:0035925">
    <property type="term" value="F:mRNA 3'-UTR AU-rich region binding"/>
    <property type="evidence" value="ECO:0007669"/>
    <property type="project" value="TreeGrafter"/>
</dbReference>
<evidence type="ECO:0000313" key="4">
    <source>
        <dbReference type="EMBL" id="EFH89891.1"/>
    </source>
</evidence>
<dbReference type="PANTHER" id="PTHR48106">
    <property type="entry name" value="QUINONE OXIDOREDUCTASE PIG3-RELATED"/>
    <property type="match status" value="1"/>
</dbReference>
<evidence type="ECO:0000259" key="3">
    <source>
        <dbReference type="SMART" id="SM00829"/>
    </source>
</evidence>
<dbReference type="InterPro" id="IPR036291">
    <property type="entry name" value="NAD(P)-bd_dom_sf"/>
</dbReference>
<dbReference type="Gene3D" id="3.90.180.10">
    <property type="entry name" value="Medium-chain alcohol dehydrogenases, catalytic domain"/>
    <property type="match status" value="1"/>
</dbReference>